<evidence type="ECO:0000313" key="2">
    <source>
        <dbReference type="Proteomes" id="UP000499080"/>
    </source>
</evidence>
<dbReference type="EMBL" id="BGPR01000436">
    <property type="protein sequence ID" value="GBM20100.1"/>
    <property type="molecule type" value="Genomic_DNA"/>
</dbReference>
<accession>A0A4Y2DTC4</accession>
<comment type="caution">
    <text evidence="1">The sequence shown here is derived from an EMBL/GenBank/DDBJ whole genome shotgun (WGS) entry which is preliminary data.</text>
</comment>
<keyword evidence="2" id="KW-1185">Reference proteome</keyword>
<dbReference type="AlphaFoldDB" id="A0A4Y2DTC4"/>
<evidence type="ECO:0000313" key="1">
    <source>
        <dbReference type="EMBL" id="GBM20100.1"/>
    </source>
</evidence>
<reference evidence="1 2" key="1">
    <citation type="journal article" date="2019" name="Sci. Rep.">
        <title>Orb-weaving spider Araneus ventricosus genome elucidates the spidroin gene catalogue.</title>
        <authorList>
            <person name="Kono N."/>
            <person name="Nakamura H."/>
            <person name="Ohtoshi R."/>
            <person name="Moran D.A.P."/>
            <person name="Shinohara A."/>
            <person name="Yoshida Y."/>
            <person name="Fujiwara M."/>
            <person name="Mori M."/>
            <person name="Tomita M."/>
            <person name="Arakawa K."/>
        </authorList>
    </citation>
    <scope>NUCLEOTIDE SEQUENCE [LARGE SCALE GENOMIC DNA]</scope>
</reference>
<name>A0A4Y2DTC4_ARAVE</name>
<dbReference type="OrthoDB" id="6759200at2759"/>
<organism evidence="1 2">
    <name type="scientific">Araneus ventricosus</name>
    <name type="common">Orbweaver spider</name>
    <name type="synonym">Epeira ventricosa</name>
    <dbReference type="NCBI Taxonomy" id="182803"/>
    <lineage>
        <taxon>Eukaryota</taxon>
        <taxon>Metazoa</taxon>
        <taxon>Ecdysozoa</taxon>
        <taxon>Arthropoda</taxon>
        <taxon>Chelicerata</taxon>
        <taxon>Arachnida</taxon>
        <taxon>Araneae</taxon>
        <taxon>Araneomorphae</taxon>
        <taxon>Entelegynae</taxon>
        <taxon>Araneoidea</taxon>
        <taxon>Araneidae</taxon>
        <taxon>Araneus</taxon>
    </lineage>
</organism>
<sequence>MVVVLRYVLSNRQPVESPPGYDAKSIAECIQPSLEKLVAKTEKSISQSYDGTNLMSVQHAGVKAFIQRAYKNAKSGMALEFARRGGPICPTGGTNVMKLV</sequence>
<dbReference type="Proteomes" id="UP000499080">
    <property type="component" value="Unassembled WGS sequence"/>
</dbReference>
<protein>
    <submittedName>
        <fullName evidence="1">Uncharacterized protein</fullName>
    </submittedName>
</protein>
<gene>
    <name evidence="1" type="ORF">AVEN_268419_1</name>
</gene>
<proteinExistence type="predicted"/>